<evidence type="ECO:0000313" key="2">
    <source>
        <dbReference type="EMBL" id="PRX23748.1"/>
    </source>
</evidence>
<sequence>MTTDAPGAKIPIPADEDRFWQLIESAWAELGPEPAEIRHHLVNRTPDADEESLYALDAWLDKFTERLRAASIDLSAAELTALDSVLERKLYDIDREDIHEFTDGSDDGFLYARGFIVAAGRVFYEAVMADPAKAIMDAECEEMCYFFAHLHNDRFGAYPKTGSTISRESHSNPAGWQ</sequence>
<dbReference type="AlphaFoldDB" id="A0A2T0KJQ6"/>
<dbReference type="OrthoDB" id="6200718at2"/>
<proteinExistence type="predicted"/>
<dbReference type="Proteomes" id="UP000239415">
    <property type="component" value="Unassembled WGS sequence"/>
</dbReference>
<organism evidence="2 3">
    <name type="scientific">Actinoplanes italicus</name>
    <dbReference type="NCBI Taxonomy" id="113567"/>
    <lineage>
        <taxon>Bacteria</taxon>
        <taxon>Bacillati</taxon>
        <taxon>Actinomycetota</taxon>
        <taxon>Actinomycetes</taxon>
        <taxon>Micromonosporales</taxon>
        <taxon>Micromonosporaceae</taxon>
        <taxon>Actinoplanes</taxon>
    </lineage>
</organism>
<evidence type="ECO:0000259" key="1">
    <source>
        <dbReference type="Pfam" id="PF14024"/>
    </source>
</evidence>
<evidence type="ECO:0000313" key="3">
    <source>
        <dbReference type="Proteomes" id="UP000239415"/>
    </source>
</evidence>
<accession>A0A2T0KJQ6</accession>
<feature type="domain" description="DUF4240" evidence="1">
    <location>
        <begin position="62"/>
        <end position="136"/>
    </location>
</feature>
<gene>
    <name evidence="2" type="ORF">CLV67_103497</name>
</gene>
<dbReference type="RefSeq" id="WP_106316900.1">
    <property type="nucleotide sequence ID" value="NZ_BOMO01000044.1"/>
</dbReference>
<dbReference type="EMBL" id="PVMZ01000003">
    <property type="protein sequence ID" value="PRX23748.1"/>
    <property type="molecule type" value="Genomic_DNA"/>
</dbReference>
<reference evidence="2 3" key="1">
    <citation type="submission" date="2018-03" db="EMBL/GenBank/DDBJ databases">
        <title>Genomic Encyclopedia of Archaeal and Bacterial Type Strains, Phase II (KMG-II): from individual species to whole genera.</title>
        <authorList>
            <person name="Goeker M."/>
        </authorList>
    </citation>
    <scope>NUCLEOTIDE SEQUENCE [LARGE SCALE GENOMIC DNA]</scope>
    <source>
        <strain evidence="2 3">DSM 43146</strain>
    </source>
</reference>
<protein>
    <submittedName>
        <fullName evidence="2">Uncharacterized protein DUF4240</fullName>
    </submittedName>
</protein>
<dbReference type="Pfam" id="PF14024">
    <property type="entry name" value="DUF4240"/>
    <property type="match status" value="1"/>
</dbReference>
<keyword evidence="3" id="KW-1185">Reference proteome</keyword>
<dbReference type="InterPro" id="IPR025334">
    <property type="entry name" value="DUF4240"/>
</dbReference>
<name>A0A2T0KJQ6_9ACTN</name>
<comment type="caution">
    <text evidence="2">The sequence shown here is derived from an EMBL/GenBank/DDBJ whole genome shotgun (WGS) entry which is preliminary data.</text>
</comment>